<protein>
    <submittedName>
        <fullName evidence="1">Uncharacterized protein</fullName>
    </submittedName>
</protein>
<keyword evidence="2" id="KW-1185">Reference proteome</keyword>
<proteinExistence type="predicted"/>
<evidence type="ECO:0000313" key="1">
    <source>
        <dbReference type="EMBL" id="KAK0480956.1"/>
    </source>
</evidence>
<reference evidence="1" key="1">
    <citation type="submission" date="2023-06" db="EMBL/GenBank/DDBJ databases">
        <authorList>
            <consortium name="Lawrence Berkeley National Laboratory"/>
            <person name="Ahrendt S."/>
            <person name="Sahu N."/>
            <person name="Indic B."/>
            <person name="Wong-Bajracharya J."/>
            <person name="Merenyi Z."/>
            <person name="Ke H.-M."/>
            <person name="Monk M."/>
            <person name="Kocsube S."/>
            <person name="Drula E."/>
            <person name="Lipzen A."/>
            <person name="Balint B."/>
            <person name="Henrissat B."/>
            <person name="Andreopoulos B."/>
            <person name="Martin F.M."/>
            <person name="Harder C.B."/>
            <person name="Rigling D."/>
            <person name="Ford K.L."/>
            <person name="Foster G.D."/>
            <person name="Pangilinan J."/>
            <person name="Papanicolaou A."/>
            <person name="Barry K."/>
            <person name="LaButti K."/>
            <person name="Viragh M."/>
            <person name="Koriabine M."/>
            <person name="Yan M."/>
            <person name="Riley R."/>
            <person name="Champramary S."/>
            <person name="Plett K.L."/>
            <person name="Tsai I.J."/>
            <person name="Slot J."/>
            <person name="Sipos G."/>
            <person name="Plett J."/>
            <person name="Nagy L.G."/>
            <person name="Grigoriev I.V."/>
        </authorList>
    </citation>
    <scope>NUCLEOTIDE SEQUENCE</scope>
    <source>
        <strain evidence="1">HWK02</strain>
    </source>
</reference>
<gene>
    <name evidence="1" type="ORF">EDD18DRAFT_1113397</name>
</gene>
<accession>A0AA39TD09</accession>
<dbReference type="Proteomes" id="UP001175228">
    <property type="component" value="Unassembled WGS sequence"/>
</dbReference>
<comment type="caution">
    <text evidence="1">The sequence shown here is derived from an EMBL/GenBank/DDBJ whole genome shotgun (WGS) entry which is preliminary data.</text>
</comment>
<sequence>MAHSWIYEHGYPVDGKAVNDLLKSQSLTPNHNAFSEKLLPEGINIYELFVPDQMHEVEGGGWKSYFTHLICICHACGSDIVQELNKWNDTTSQKKFAACDYEDTIQCALPCFEGLLPKNENKIILNNLFDFATWHGFTKL</sequence>
<organism evidence="1 2">
    <name type="scientific">Armillaria luteobubalina</name>
    <dbReference type="NCBI Taxonomy" id="153913"/>
    <lineage>
        <taxon>Eukaryota</taxon>
        <taxon>Fungi</taxon>
        <taxon>Dikarya</taxon>
        <taxon>Basidiomycota</taxon>
        <taxon>Agaricomycotina</taxon>
        <taxon>Agaricomycetes</taxon>
        <taxon>Agaricomycetidae</taxon>
        <taxon>Agaricales</taxon>
        <taxon>Marasmiineae</taxon>
        <taxon>Physalacriaceae</taxon>
        <taxon>Armillaria</taxon>
    </lineage>
</organism>
<dbReference type="EMBL" id="JAUEPU010000079">
    <property type="protein sequence ID" value="KAK0480956.1"/>
    <property type="molecule type" value="Genomic_DNA"/>
</dbReference>
<dbReference type="AlphaFoldDB" id="A0AA39TD09"/>
<evidence type="ECO:0000313" key="2">
    <source>
        <dbReference type="Proteomes" id="UP001175228"/>
    </source>
</evidence>
<name>A0AA39TD09_9AGAR</name>